<keyword evidence="6" id="KW-1185">Reference proteome</keyword>
<evidence type="ECO:0000313" key="6">
    <source>
        <dbReference type="Proteomes" id="UP000028760"/>
    </source>
</evidence>
<dbReference type="PANTHER" id="PTHR12974">
    <property type="entry name" value="PRION-LIKE- Q/N-RICH -DOMAIN-BEARING PROTEIN PROTEIN 44"/>
    <property type="match status" value="1"/>
</dbReference>
<dbReference type="PANTHER" id="PTHR12974:SF30">
    <property type="entry name" value="TERMINAL NUCLEOTIDYLTRANSFERASE 5D"/>
    <property type="match status" value="1"/>
</dbReference>
<accession>A0A087XBE2</accession>
<dbReference type="GO" id="GO:0003723">
    <property type="term" value="F:RNA binding"/>
    <property type="evidence" value="ECO:0007669"/>
    <property type="project" value="TreeGrafter"/>
</dbReference>
<comment type="similarity">
    <text evidence="1">Belongs to the TENT family.</text>
</comment>
<evidence type="ECO:0000256" key="4">
    <source>
        <dbReference type="ARBA" id="ARBA00047933"/>
    </source>
</evidence>
<reference evidence="5" key="3">
    <citation type="submission" date="2025-09" db="UniProtKB">
        <authorList>
            <consortium name="Ensembl"/>
        </authorList>
    </citation>
    <scope>IDENTIFICATION</scope>
</reference>
<dbReference type="InterPro" id="IPR012937">
    <property type="entry name" value="TET5"/>
</dbReference>
<reference evidence="5" key="2">
    <citation type="submission" date="2025-08" db="UniProtKB">
        <authorList>
            <consortium name="Ensembl"/>
        </authorList>
    </citation>
    <scope>IDENTIFICATION</scope>
</reference>
<dbReference type="Proteomes" id="UP000028760">
    <property type="component" value="Unassembled WGS sequence"/>
</dbReference>
<dbReference type="STRING" id="48698.ENSPFOP00000003095"/>
<organism evidence="5 6">
    <name type="scientific">Poecilia formosa</name>
    <name type="common">Amazon molly</name>
    <name type="synonym">Limia formosa</name>
    <dbReference type="NCBI Taxonomy" id="48698"/>
    <lineage>
        <taxon>Eukaryota</taxon>
        <taxon>Metazoa</taxon>
        <taxon>Chordata</taxon>
        <taxon>Craniata</taxon>
        <taxon>Vertebrata</taxon>
        <taxon>Euteleostomi</taxon>
        <taxon>Actinopterygii</taxon>
        <taxon>Neopterygii</taxon>
        <taxon>Teleostei</taxon>
        <taxon>Neoteleostei</taxon>
        <taxon>Acanthomorphata</taxon>
        <taxon>Ovalentaria</taxon>
        <taxon>Atherinomorphae</taxon>
        <taxon>Cyprinodontiformes</taxon>
        <taxon>Poeciliidae</taxon>
        <taxon>Poeciliinae</taxon>
        <taxon>Poecilia</taxon>
    </lineage>
</organism>
<keyword evidence="3" id="KW-0808">Transferase</keyword>
<dbReference type="eggNOG" id="KOG3852">
    <property type="taxonomic scope" value="Eukaryota"/>
</dbReference>
<dbReference type="AlphaFoldDB" id="A0A087XBE2"/>
<dbReference type="EMBL" id="AYCK01005917">
    <property type="status" value="NOT_ANNOTATED_CDS"/>
    <property type="molecule type" value="Genomic_DNA"/>
</dbReference>
<reference evidence="6" key="1">
    <citation type="submission" date="2013-10" db="EMBL/GenBank/DDBJ databases">
        <authorList>
            <person name="Schartl M."/>
            <person name="Warren W."/>
        </authorList>
    </citation>
    <scope>NUCLEOTIDE SEQUENCE [LARGE SCALE GENOMIC DNA]</scope>
    <source>
        <strain evidence="6">female</strain>
    </source>
</reference>
<protein>
    <recommendedName>
        <fullName evidence="2">polynucleotide adenylyltransferase</fullName>
        <ecNumber evidence="2">2.7.7.19</ecNumber>
    </recommendedName>
</protein>
<proteinExistence type="inferred from homology"/>
<dbReference type="EC" id="2.7.7.19" evidence="2"/>
<dbReference type="Pfam" id="PF07984">
    <property type="entry name" value="NTP_transf_7"/>
    <property type="match status" value="1"/>
</dbReference>
<evidence type="ECO:0000256" key="3">
    <source>
        <dbReference type="ARBA" id="ARBA00022679"/>
    </source>
</evidence>
<dbReference type="SMART" id="SM01153">
    <property type="entry name" value="DUF1693"/>
    <property type="match status" value="1"/>
</dbReference>
<dbReference type="Ensembl" id="ENSPFOT00000003099.1">
    <property type="protein sequence ID" value="ENSPFOP00000003095.1"/>
    <property type="gene ID" value="ENSPFOG00000003243.1"/>
</dbReference>
<comment type="catalytic activity">
    <reaction evidence="4">
        <text>RNA(n) + ATP = RNA(n)-3'-adenine ribonucleotide + diphosphate</text>
        <dbReference type="Rhea" id="RHEA:11332"/>
        <dbReference type="Rhea" id="RHEA-COMP:14527"/>
        <dbReference type="Rhea" id="RHEA-COMP:17347"/>
        <dbReference type="ChEBI" id="CHEBI:30616"/>
        <dbReference type="ChEBI" id="CHEBI:33019"/>
        <dbReference type="ChEBI" id="CHEBI:140395"/>
        <dbReference type="ChEBI" id="CHEBI:173115"/>
        <dbReference type="EC" id="2.7.7.19"/>
    </reaction>
    <physiologicalReaction direction="left-to-right" evidence="4">
        <dbReference type="Rhea" id="RHEA:11333"/>
    </physiologicalReaction>
</comment>
<evidence type="ECO:0000256" key="1">
    <source>
        <dbReference type="ARBA" id="ARBA00007631"/>
    </source>
</evidence>
<dbReference type="GO" id="GO:1990817">
    <property type="term" value="F:poly(A) RNA polymerase activity"/>
    <property type="evidence" value="ECO:0007669"/>
    <property type="project" value="UniProtKB-EC"/>
</dbReference>
<dbReference type="GO" id="GO:0048255">
    <property type="term" value="P:mRNA stabilization"/>
    <property type="evidence" value="ECO:0007669"/>
    <property type="project" value="TreeGrafter"/>
</dbReference>
<evidence type="ECO:0000256" key="2">
    <source>
        <dbReference type="ARBA" id="ARBA00012388"/>
    </source>
</evidence>
<evidence type="ECO:0000313" key="5">
    <source>
        <dbReference type="Ensembl" id="ENSPFOP00000003095.1"/>
    </source>
</evidence>
<name>A0A087XBE2_POEFO</name>
<sequence length="398" mass="45855">RAGSMSEKKPSQRFHSLNSEQVEVLHQVLSEVVPIHGRGNFPTLELRPRDIIIAVRARLQKQGITVRDVRLNGSTASHVLVRDNGTSYKDLDIIFGVELPSQEEFQVIKESVLGCLLDCLPIGVNRERISSATMKEAYVQKMVKVFNEMDTTDLSESSLKETLNTPTDMDESWRRQRKMVISPLCLRLSSLSLFQSQFQVPPHQFFEVLAESMYGDFEAAMDHLRYRLIATRNPEEIRGGGLLKYSNLLVRDYRPASETQIKTLERYMCSRFFIDFPDVQEQQRKILSYLKNHFIGEERSKYQYLMTLRRVIDDSTVCLMGHERRQTLNMITVLALKVLGEQNIIPNTDHVTCFYQPAPYLAEHTAPYLAEPSYCSYFIPQGGSTLLYQPYPLHLHPQ</sequence>
<dbReference type="GeneTree" id="ENSGT00940000162488"/>